<dbReference type="PANTHER" id="PTHR13683:SF875">
    <property type="entry name" value="EUKARYOTIC ASPARTYL PROTEASE FAMILY PROTEIN"/>
    <property type="match status" value="1"/>
</dbReference>
<keyword evidence="10" id="KW-0810">Translation regulation</keyword>
<comment type="subcellular location">
    <subcellularLocation>
        <location evidence="2">Cytoplasm</location>
    </subcellularLocation>
    <subcellularLocation>
        <location evidence="1">Nucleus</location>
    </subcellularLocation>
</comment>
<dbReference type="PROSITE" id="PS50102">
    <property type="entry name" value="RRM"/>
    <property type="match status" value="4"/>
</dbReference>
<dbReference type="Pfam" id="PF14541">
    <property type="entry name" value="TAXi_C"/>
    <property type="match status" value="1"/>
</dbReference>
<keyword evidence="13" id="KW-0539">Nucleus</keyword>
<dbReference type="SUPFAM" id="SSF50630">
    <property type="entry name" value="Acid proteases"/>
    <property type="match status" value="1"/>
</dbReference>
<evidence type="ECO:0000256" key="14">
    <source>
        <dbReference type="ARBA" id="ARBA00054110"/>
    </source>
</evidence>
<dbReference type="FunFam" id="3.30.70.330:FF:000782">
    <property type="entry name" value="Polyadenylate-binding protein"/>
    <property type="match status" value="1"/>
</dbReference>
<feature type="domain" description="Peptidase A1" evidence="21">
    <location>
        <begin position="100"/>
        <end position="453"/>
    </location>
</feature>
<dbReference type="FunFam" id="3.30.70.330:FF:000500">
    <property type="entry name" value="Polyadenylate-binding protein"/>
    <property type="match status" value="1"/>
</dbReference>
<evidence type="ECO:0000256" key="7">
    <source>
        <dbReference type="ARBA" id="ARBA00022737"/>
    </source>
</evidence>
<dbReference type="GO" id="GO:0003723">
    <property type="term" value="F:RNA binding"/>
    <property type="evidence" value="ECO:0007669"/>
    <property type="project" value="UniProtKB-UniRule"/>
</dbReference>
<dbReference type="InterPro" id="IPR000504">
    <property type="entry name" value="RRM_dom"/>
</dbReference>
<dbReference type="InterPro" id="IPR035979">
    <property type="entry name" value="RBD_domain_sf"/>
</dbReference>
<reference evidence="22" key="1">
    <citation type="submission" date="2021-01" db="EMBL/GenBank/DDBJ databases">
        <authorList>
            <person name="Bezrukov I."/>
        </authorList>
    </citation>
    <scope>NUCLEOTIDE SEQUENCE</scope>
</reference>
<dbReference type="Gene3D" id="2.40.70.10">
    <property type="entry name" value="Acid Proteases"/>
    <property type="match status" value="2"/>
</dbReference>
<keyword evidence="17" id="KW-0812">Transmembrane</keyword>
<dbReference type="Gene3D" id="3.30.70.330">
    <property type="match status" value="4"/>
</dbReference>
<dbReference type="PANTHER" id="PTHR13683">
    <property type="entry name" value="ASPARTYL PROTEASES"/>
    <property type="match status" value="1"/>
</dbReference>
<dbReference type="GO" id="GO:0004190">
    <property type="term" value="F:aspartic-type endopeptidase activity"/>
    <property type="evidence" value="ECO:0007669"/>
    <property type="project" value="UniProtKB-KW"/>
</dbReference>
<dbReference type="EMBL" id="LR999454">
    <property type="protein sequence ID" value="CAE6033293.1"/>
    <property type="molecule type" value="Genomic_DNA"/>
</dbReference>
<dbReference type="InterPro" id="IPR032861">
    <property type="entry name" value="TAXi_N"/>
</dbReference>
<evidence type="ECO:0000256" key="12">
    <source>
        <dbReference type="ARBA" id="ARBA00023180"/>
    </source>
</evidence>
<evidence type="ECO:0000256" key="8">
    <source>
        <dbReference type="ARBA" id="ARBA00022750"/>
    </source>
</evidence>
<feature type="domain" description="PABC" evidence="20">
    <location>
        <begin position="1021"/>
        <end position="1098"/>
    </location>
</feature>
<evidence type="ECO:0000256" key="6">
    <source>
        <dbReference type="ARBA" id="ARBA00022670"/>
    </source>
</evidence>
<dbReference type="InterPro" id="IPR036053">
    <property type="entry name" value="PABP-dom"/>
</dbReference>
<keyword evidence="18" id="KW-0732">Signal</keyword>
<name>A0A8S2ABK4_ARAAE</name>
<dbReference type="InterPro" id="IPR012677">
    <property type="entry name" value="Nucleotide-bd_a/b_plait_sf"/>
</dbReference>
<evidence type="ECO:0000256" key="16">
    <source>
        <dbReference type="PROSITE-ProRule" id="PRU00176"/>
    </source>
</evidence>
<evidence type="ECO:0000313" key="22">
    <source>
        <dbReference type="EMBL" id="CAE6033293.1"/>
    </source>
</evidence>
<dbReference type="InterPro" id="IPR001461">
    <property type="entry name" value="Aspartic_peptidase_A1"/>
</dbReference>
<dbReference type="InterPro" id="IPR033121">
    <property type="entry name" value="PEPTIDASE_A1"/>
</dbReference>
<dbReference type="InterPro" id="IPR021109">
    <property type="entry name" value="Peptidase_aspartic_dom_sf"/>
</dbReference>
<keyword evidence="9" id="KW-0378">Hydrolase</keyword>
<feature type="domain" description="RRM" evidence="19">
    <location>
        <begin position="816"/>
        <end position="893"/>
    </location>
</feature>
<feature type="active site" evidence="15">
    <location>
        <position position="335"/>
    </location>
</feature>
<dbReference type="CDD" id="cd05476">
    <property type="entry name" value="pepsin_A_like_plant"/>
    <property type="match status" value="1"/>
</dbReference>
<dbReference type="SUPFAM" id="SSF54928">
    <property type="entry name" value="RNA-binding domain, RBD"/>
    <property type="match status" value="3"/>
</dbReference>
<dbReference type="GO" id="GO:0006508">
    <property type="term" value="P:proteolysis"/>
    <property type="evidence" value="ECO:0007669"/>
    <property type="project" value="UniProtKB-KW"/>
</dbReference>
<dbReference type="FunFam" id="3.30.70.330:FF:000499">
    <property type="entry name" value="Polyadenylate-binding protein"/>
    <property type="match status" value="1"/>
</dbReference>
<dbReference type="InterPro" id="IPR002004">
    <property type="entry name" value="PABP_HYD_C"/>
</dbReference>
<evidence type="ECO:0000256" key="15">
    <source>
        <dbReference type="PIRSR" id="PIRSR601461-1"/>
    </source>
</evidence>
<dbReference type="InterPro" id="IPR003954">
    <property type="entry name" value="RRM_euk-type"/>
</dbReference>
<dbReference type="Proteomes" id="UP000682877">
    <property type="component" value="Chromosome 4"/>
</dbReference>
<feature type="domain" description="RRM" evidence="19">
    <location>
        <begin position="536"/>
        <end position="614"/>
    </location>
</feature>
<feature type="domain" description="RRM" evidence="19">
    <location>
        <begin position="624"/>
        <end position="701"/>
    </location>
</feature>
<dbReference type="FunFam" id="2.40.70.10:FF:000020">
    <property type="entry name" value="Aspartic proteinase-like protein 2"/>
    <property type="match status" value="1"/>
</dbReference>
<keyword evidence="17" id="KW-0472">Membrane</keyword>
<dbReference type="SUPFAM" id="SSF63570">
    <property type="entry name" value="PABC (PABP) domain"/>
    <property type="match status" value="1"/>
</dbReference>
<evidence type="ECO:0000313" key="23">
    <source>
        <dbReference type="Proteomes" id="UP000682877"/>
    </source>
</evidence>
<feature type="transmembrane region" description="Helical" evidence="17">
    <location>
        <begin position="486"/>
        <end position="506"/>
    </location>
</feature>
<dbReference type="PRINTS" id="PR00792">
    <property type="entry name" value="PEPSIN"/>
</dbReference>
<dbReference type="InterPro" id="IPR032799">
    <property type="entry name" value="TAXi_C"/>
</dbReference>
<organism evidence="22 23">
    <name type="scientific">Arabidopsis arenosa</name>
    <name type="common">Sand rock-cress</name>
    <name type="synonym">Cardaminopsis arenosa</name>
    <dbReference type="NCBI Taxonomy" id="38785"/>
    <lineage>
        <taxon>Eukaryota</taxon>
        <taxon>Viridiplantae</taxon>
        <taxon>Streptophyta</taxon>
        <taxon>Embryophyta</taxon>
        <taxon>Tracheophyta</taxon>
        <taxon>Spermatophyta</taxon>
        <taxon>Magnoliopsida</taxon>
        <taxon>eudicotyledons</taxon>
        <taxon>Gunneridae</taxon>
        <taxon>Pentapetalae</taxon>
        <taxon>rosids</taxon>
        <taxon>malvids</taxon>
        <taxon>Brassicales</taxon>
        <taxon>Brassicaceae</taxon>
        <taxon>Camelineae</taxon>
        <taxon>Arabidopsis</taxon>
    </lineage>
</organism>
<evidence type="ECO:0000259" key="20">
    <source>
        <dbReference type="PROSITE" id="PS51309"/>
    </source>
</evidence>
<dbReference type="FunFam" id="3.30.70.330:FF:000003">
    <property type="entry name" value="Polyadenylate-binding protein"/>
    <property type="match status" value="1"/>
</dbReference>
<protein>
    <recommendedName>
        <fullName evidence="24">Polyadenylate-binding protein</fullName>
    </recommendedName>
</protein>
<accession>A0A8S2ABK4</accession>
<feature type="signal peptide" evidence="18">
    <location>
        <begin position="1"/>
        <end position="18"/>
    </location>
</feature>
<keyword evidence="6" id="KW-0645">Protease</keyword>
<evidence type="ECO:0008006" key="24">
    <source>
        <dbReference type="Google" id="ProtNLM"/>
    </source>
</evidence>
<dbReference type="Gene3D" id="1.10.1900.10">
    <property type="entry name" value="c-terminal domain of poly(a) binding protein"/>
    <property type="match status" value="1"/>
</dbReference>
<dbReference type="PROSITE" id="PS51309">
    <property type="entry name" value="PABC"/>
    <property type="match status" value="1"/>
</dbReference>
<evidence type="ECO:0000256" key="2">
    <source>
        <dbReference type="ARBA" id="ARBA00004496"/>
    </source>
</evidence>
<comment type="similarity">
    <text evidence="4">Belongs to the polyadenylate-binding protein type-1 family.</text>
</comment>
<dbReference type="InterPro" id="IPR034161">
    <property type="entry name" value="Pepsin-like_plant"/>
</dbReference>
<dbReference type="FunFam" id="2.40.70.10:FF:000018">
    <property type="entry name" value="Aspartic proteinase-like protein 2"/>
    <property type="match status" value="1"/>
</dbReference>
<dbReference type="PROSITE" id="PS51767">
    <property type="entry name" value="PEPTIDASE_A1"/>
    <property type="match status" value="1"/>
</dbReference>
<evidence type="ECO:0000256" key="5">
    <source>
        <dbReference type="ARBA" id="ARBA00022490"/>
    </source>
</evidence>
<comment type="similarity">
    <text evidence="3">Belongs to the peptidase A1 family.</text>
</comment>
<evidence type="ECO:0000256" key="13">
    <source>
        <dbReference type="ARBA" id="ARBA00023242"/>
    </source>
</evidence>
<evidence type="ECO:0000256" key="1">
    <source>
        <dbReference type="ARBA" id="ARBA00004123"/>
    </source>
</evidence>
<feature type="chain" id="PRO_5035737951" description="Polyadenylate-binding protein" evidence="18">
    <location>
        <begin position="19"/>
        <end position="1121"/>
    </location>
</feature>
<dbReference type="SMART" id="SM00361">
    <property type="entry name" value="RRM_1"/>
    <property type="match status" value="3"/>
</dbReference>
<keyword evidence="23" id="KW-1185">Reference proteome</keyword>
<keyword evidence="12" id="KW-0325">Glycoprotein</keyword>
<dbReference type="Pfam" id="PF14543">
    <property type="entry name" value="TAXi_N"/>
    <property type="match status" value="1"/>
</dbReference>
<dbReference type="InterPro" id="IPR006515">
    <property type="entry name" value="PABP_1234"/>
</dbReference>
<evidence type="ECO:0000259" key="21">
    <source>
        <dbReference type="PROSITE" id="PS51767"/>
    </source>
</evidence>
<comment type="function">
    <text evidence="14">Binds the poly(A) tail of mRNA. Appears to be an important mediator of the multiple roles of the poly(A) tail in mRNA biogenesis, stability and translation.</text>
</comment>
<dbReference type="FunFam" id="1.10.1900.10:FF:000018">
    <property type="entry name" value="Polyadenylate-binding protein 7"/>
    <property type="match status" value="1"/>
</dbReference>
<dbReference type="GO" id="GO:0005634">
    <property type="term" value="C:nucleus"/>
    <property type="evidence" value="ECO:0007669"/>
    <property type="project" value="UniProtKB-SubCell"/>
</dbReference>
<dbReference type="CDD" id="cd12381">
    <property type="entry name" value="RRM4_I_PABPs"/>
    <property type="match status" value="1"/>
</dbReference>
<keyword evidence="11 16" id="KW-0694">RNA-binding</keyword>
<dbReference type="AlphaFoldDB" id="A0A8S2ABK4"/>
<evidence type="ECO:0000256" key="11">
    <source>
        <dbReference type="ARBA" id="ARBA00022884"/>
    </source>
</evidence>
<keyword evidence="5" id="KW-0963">Cytoplasm</keyword>
<keyword evidence="7" id="KW-0677">Repeat</keyword>
<evidence type="ECO:0000256" key="17">
    <source>
        <dbReference type="SAM" id="Phobius"/>
    </source>
</evidence>
<dbReference type="SMART" id="SM00517">
    <property type="entry name" value="PolyA"/>
    <property type="match status" value="1"/>
</dbReference>
<gene>
    <name evidence="22" type="ORF">AARE701A_LOCUS10680</name>
</gene>
<keyword evidence="17" id="KW-1133">Transmembrane helix</keyword>
<evidence type="ECO:0000256" key="18">
    <source>
        <dbReference type="SAM" id="SignalP"/>
    </source>
</evidence>
<evidence type="ECO:0000256" key="3">
    <source>
        <dbReference type="ARBA" id="ARBA00007447"/>
    </source>
</evidence>
<evidence type="ECO:0000256" key="9">
    <source>
        <dbReference type="ARBA" id="ARBA00022801"/>
    </source>
</evidence>
<dbReference type="CDD" id="cd12379">
    <property type="entry name" value="RRM2_I_PABPs"/>
    <property type="match status" value="1"/>
</dbReference>
<dbReference type="SMART" id="SM00360">
    <property type="entry name" value="RRM"/>
    <property type="match status" value="4"/>
</dbReference>
<evidence type="ECO:0000256" key="10">
    <source>
        <dbReference type="ARBA" id="ARBA00022845"/>
    </source>
</evidence>
<dbReference type="GO" id="GO:0006417">
    <property type="term" value="P:regulation of translation"/>
    <property type="evidence" value="ECO:0007669"/>
    <property type="project" value="UniProtKB-KW"/>
</dbReference>
<dbReference type="Pfam" id="PF00076">
    <property type="entry name" value="RRM_1"/>
    <property type="match status" value="4"/>
</dbReference>
<feature type="domain" description="RRM" evidence="19">
    <location>
        <begin position="713"/>
        <end position="790"/>
    </location>
</feature>
<dbReference type="InterPro" id="IPR045305">
    <property type="entry name" value="RRM2_I_PABPs"/>
</dbReference>
<sequence length="1121" mass="122556">MRIFRSLMLAVALAVALAVTELTASPLPSVYAKYAAGPAKILPLERAFPLDEPVELSELRARDRVRHARILLGGGRQSSVGGVVDFPVQGSSDPYLVGLYFTKVKLGSPPTEFNVQIDTGSDILWVTCSSCSNCPHSSGLGIDLHFFDAPGSLTAGSVTCSDPICSSVFQTTAAQCSENNQCGYSFRYGDGSGTSGYYMTDTFYFDAILGESLVANSSAPIVFGCSTYQSGDLTKSDKAVDGIFGFGKGKLSVVSQLSSRGITPPVFSHCLKGDGSGGGVFVLGEILVPGMVYSPLVPSQPHYNLNLLSIGVNGQALPIDAAVFEASNTRGTIVDTGTTLTYLVKEAYDPFLNAISNSVSQLVTPIVSNGEQCYLVSTSISDMFPPVSLNFAGGASMMLRPQDYLFHYGFYDGASMWCIGFQKAPEEQTILGDLVLKDKVFVYDLARQRIGWANYDCSMSVNVSVTSGKDIVNSGQPCLNISIRDILLRFFFSILVALLLCIFFSLTGIRAKMATIHAALSAADASSSGSSFPVTASLYVGDLHPNVTEGILYNAFAEFKSLTSVRLCKDASTGRSLCYGYANFLSRQDANLAIEKKNHSLLNGKMIRVMWSVREPDARRNGVGNVFVKNLPETITNAVLQDMFKKFGNIVSCKVATFEDGKSRGYGFVQFEQEDAAHAAIENLNSTTVAGKEIYVGKFMKKTDRAKPEEKYTNVYMKNLDADVSEDLLREKFSEFGKIVSLAIAKDENGVCKGYAFVNFDKPEDARRAAETMNGTQFGSKCLYVGRAQKKAEREQLLREQFKEKHEEQKMKAKVSNIYVKNINVGVTEEELRKHFSQCGTITSTKLMCDEKGKSKGFGFVCFSTPEEAIDAVKTFHGQMFHGKPLYVAIAQKKEDRKMQLQVQFGNRVEGGGSSSSASVIPGTYAPLYYTNTHPGMLYQSYPPTWKSANMISSSYPNSQALTCPSVVANVPRKTKQNRKGKLDRNAVSYVPNVYQSTQMLPLSRDFSNQQLNRTYGRGKEMKKPIQQRQSEAIEMEKQLLGELLYPLVEKLEPQLANKITGMLLEMDKSELLLLLKSPEELAVRVEEAFEVLKSAKTNLPSANTLRSDYLASGISGVSIK</sequence>
<evidence type="ECO:0000259" key="19">
    <source>
        <dbReference type="PROSITE" id="PS50102"/>
    </source>
</evidence>
<feature type="active site" evidence="15">
    <location>
        <position position="118"/>
    </location>
</feature>
<dbReference type="GO" id="GO:0005737">
    <property type="term" value="C:cytoplasm"/>
    <property type="evidence" value="ECO:0007669"/>
    <property type="project" value="UniProtKB-SubCell"/>
</dbReference>
<keyword evidence="8" id="KW-0064">Aspartyl protease</keyword>
<evidence type="ECO:0000256" key="4">
    <source>
        <dbReference type="ARBA" id="ARBA00008557"/>
    </source>
</evidence>
<dbReference type="Pfam" id="PF00658">
    <property type="entry name" value="MLLE"/>
    <property type="match status" value="1"/>
</dbReference>
<proteinExistence type="inferred from homology"/>
<dbReference type="NCBIfam" id="TIGR01628">
    <property type="entry name" value="PABP-1234"/>
    <property type="match status" value="1"/>
</dbReference>